<proteinExistence type="predicted"/>
<dbReference type="GO" id="GO:0070273">
    <property type="term" value="F:phosphatidylinositol-4-phosphate binding"/>
    <property type="evidence" value="ECO:0007669"/>
    <property type="project" value="InterPro"/>
</dbReference>
<dbReference type="Gene3D" id="1.10.3630.10">
    <property type="entry name" value="yeast vps74-n-term truncation variant domain like"/>
    <property type="match status" value="1"/>
</dbReference>
<dbReference type="AlphaFoldDB" id="A0A0A8RVT6"/>
<dbReference type="OrthoDB" id="4962633at2"/>
<evidence type="ECO:0000256" key="2">
    <source>
        <dbReference type="ARBA" id="ARBA00023034"/>
    </source>
</evidence>
<accession>A0A0A8RVT6</accession>
<gene>
    <name evidence="5" type="ORF">PFR_JS23_2166</name>
</gene>
<dbReference type="Proteomes" id="UP000250080">
    <property type="component" value="Chromosome I"/>
</dbReference>
<dbReference type="InterPro" id="IPR038261">
    <property type="entry name" value="GPP34-like_sf"/>
</dbReference>
<sequence length="226" mass="24411">MEHTVDLAGEYLLLVLDDHKGGFRQDLTTIDYTVAAAELVDLVGMGALEFTGTGENRTFVPGEKAPQDPLLAELAELAAGRSYDEAITALSGGVSVGDDKPRSLRSLELERLVNAGILRAQHGKLLGLIPRTRYPQADPTVELELRARLSGALVGTTDLDDRSRALIALLYAAHALGKAFPDLDQKRIWRRGKEIANESWEDDGLALALAQYAIYMATLSAASLGR</sequence>
<evidence type="ECO:0000256" key="1">
    <source>
        <dbReference type="ARBA" id="ARBA00004255"/>
    </source>
</evidence>
<dbReference type="RefSeq" id="WP_048734692.1">
    <property type="nucleotide sequence ID" value="NZ_CCYN01000022.1"/>
</dbReference>
<organism evidence="5 6">
    <name type="scientific">Propionibacterium freudenreichii</name>
    <dbReference type="NCBI Taxonomy" id="1744"/>
    <lineage>
        <taxon>Bacteria</taxon>
        <taxon>Bacillati</taxon>
        <taxon>Actinomycetota</taxon>
        <taxon>Actinomycetes</taxon>
        <taxon>Propionibacteriales</taxon>
        <taxon>Propionibacteriaceae</taxon>
        <taxon>Propionibacterium</taxon>
    </lineage>
</organism>
<evidence type="ECO:0000313" key="5">
    <source>
        <dbReference type="EMBL" id="SCQ82266.1"/>
    </source>
</evidence>
<dbReference type="GO" id="GO:0005737">
    <property type="term" value="C:cytoplasm"/>
    <property type="evidence" value="ECO:0007669"/>
    <property type="project" value="UniProtKB-ARBA"/>
</dbReference>
<reference evidence="5 6" key="1">
    <citation type="submission" date="2016-09" db="EMBL/GenBank/DDBJ databases">
        <authorList>
            <person name="Laine KS P."/>
        </authorList>
    </citation>
    <scope>NUCLEOTIDE SEQUENCE [LARGE SCALE GENOMIC DNA]</scope>
    <source>
        <strain evidence="5">PFRJS-23</strain>
    </source>
</reference>
<keyword evidence="3" id="KW-0446">Lipid-binding</keyword>
<keyword evidence="2" id="KW-0333">Golgi apparatus</keyword>
<dbReference type="EMBL" id="LT618793">
    <property type="protein sequence ID" value="SCQ82266.1"/>
    <property type="molecule type" value="Genomic_DNA"/>
</dbReference>
<keyword evidence="4" id="KW-0472">Membrane</keyword>
<protein>
    <submittedName>
        <fullName evidence="5">Phosphoprotein 3 (GPP34)</fullName>
    </submittedName>
</protein>
<comment type="subcellular location">
    <subcellularLocation>
        <location evidence="1">Golgi apparatus membrane</location>
        <topology evidence="1">Peripheral membrane protein</topology>
        <orientation evidence="1">Cytoplasmic side</orientation>
    </subcellularLocation>
</comment>
<evidence type="ECO:0000256" key="3">
    <source>
        <dbReference type="ARBA" id="ARBA00023121"/>
    </source>
</evidence>
<dbReference type="InterPro" id="IPR008628">
    <property type="entry name" value="GPP34-like"/>
</dbReference>
<evidence type="ECO:0000256" key="4">
    <source>
        <dbReference type="ARBA" id="ARBA00023136"/>
    </source>
</evidence>
<evidence type="ECO:0000313" key="6">
    <source>
        <dbReference type="Proteomes" id="UP000250080"/>
    </source>
</evidence>
<dbReference type="GO" id="GO:0012505">
    <property type="term" value="C:endomembrane system"/>
    <property type="evidence" value="ECO:0007669"/>
    <property type="project" value="UniProtKB-ARBA"/>
</dbReference>
<name>A0A0A8RVT6_9ACTN</name>
<dbReference type="Pfam" id="PF05719">
    <property type="entry name" value="GPP34"/>
    <property type="match status" value="1"/>
</dbReference>